<dbReference type="Pfam" id="PF03446">
    <property type="entry name" value="NAD_binding_2"/>
    <property type="match status" value="1"/>
</dbReference>
<dbReference type="Proteomes" id="UP001523401">
    <property type="component" value="Unassembled WGS sequence"/>
</dbReference>
<dbReference type="Gene3D" id="3.40.50.720">
    <property type="entry name" value="NAD(P)-binding Rossmann-like Domain"/>
    <property type="match status" value="1"/>
</dbReference>
<dbReference type="InterPro" id="IPR006115">
    <property type="entry name" value="6PGDH_NADP-bd"/>
</dbReference>
<dbReference type="PANTHER" id="PTHR43580">
    <property type="entry name" value="OXIDOREDUCTASE GLYR1-RELATED"/>
    <property type="match status" value="1"/>
</dbReference>
<dbReference type="PANTHER" id="PTHR43580:SF2">
    <property type="entry name" value="CYTOKINE-LIKE NUCLEAR FACTOR N-PAC"/>
    <property type="match status" value="1"/>
</dbReference>
<comment type="caution">
    <text evidence="5">The sequence shown here is derived from an EMBL/GenBank/DDBJ whole genome shotgun (WGS) entry which is preliminary data.</text>
</comment>
<dbReference type="InterPro" id="IPR051265">
    <property type="entry name" value="HIBADH-related_NP60_sf"/>
</dbReference>
<proteinExistence type="predicted"/>
<feature type="domain" description="3-hydroxyisobutyrate dehydrogenase-like NAD-binding" evidence="4">
    <location>
        <begin position="169"/>
        <end position="284"/>
    </location>
</feature>
<evidence type="ECO:0000313" key="6">
    <source>
        <dbReference type="Proteomes" id="UP001523401"/>
    </source>
</evidence>
<dbReference type="InterPro" id="IPR015815">
    <property type="entry name" value="HIBADH-related"/>
</dbReference>
<dbReference type="Gene3D" id="1.10.1040.10">
    <property type="entry name" value="N-(1-d-carboxylethyl)-l-norvaline Dehydrogenase, domain 2"/>
    <property type="match status" value="1"/>
</dbReference>
<keyword evidence="1" id="KW-0560">Oxidoreductase</keyword>
<evidence type="ECO:0000256" key="2">
    <source>
        <dbReference type="ARBA" id="ARBA00023027"/>
    </source>
</evidence>
<dbReference type="SUPFAM" id="SSF51735">
    <property type="entry name" value="NAD(P)-binding Rossmann-fold domains"/>
    <property type="match status" value="1"/>
</dbReference>
<sequence>MKIGFMGLGAMGQAMAMRLLDAGHELVVYNRTKEKTRLFVEKGAKAADTPAALAAQVDLVISMLFDDATTQAACFGEHGIASAMRPGAVHICCSTLSLDQIRLLRDGHAERGQGFLMANVLGRPPAAQAGDLFVLAAGEDTLIRRYEPVFACIGQRLFVVGPDPLQAGLIKLSLNFMIYTTIEQMAEVFVLNEKLGTDPSIVFDIMTNSFFTAPVHRNYGSLMVEQAYDNPGAPMSLGLKDVKMAIDAAAALSTSIPYANIVRDRMDRSIEAGDEARDFVALIEQVRRDNAK</sequence>
<evidence type="ECO:0000256" key="1">
    <source>
        <dbReference type="ARBA" id="ARBA00023002"/>
    </source>
</evidence>
<accession>A0ABT1CG05</accession>
<dbReference type="InterPro" id="IPR002204">
    <property type="entry name" value="3-OH-isobutyrate_DH-rel_CS"/>
</dbReference>
<gene>
    <name evidence="5" type="ORF">NF685_07170</name>
</gene>
<dbReference type="EMBL" id="JAMXQU010000004">
    <property type="protein sequence ID" value="MCO6159803.1"/>
    <property type="molecule type" value="Genomic_DNA"/>
</dbReference>
<evidence type="ECO:0000259" key="4">
    <source>
        <dbReference type="Pfam" id="PF14833"/>
    </source>
</evidence>
<feature type="domain" description="6-phosphogluconate dehydrogenase NADP-binding" evidence="3">
    <location>
        <begin position="2"/>
        <end position="161"/>
    </location>
</feature>
<keyword evidence="2" id="KW-0520">NAD</keyword>
<dbReference type="RefSeq" id="WP_222546764.1">
    <property type="nucleotide sequence ID" value="NZ_BAPW01000010.1"/>
</dbReference>
<dbReference type="InterPro" id="IPR013328">
    <property type="entry name" value="6PGD_dom2"/>
</dbReference>
<dbReference type="InterPro" id="IPR036291">
    <property type="entry name" value="NAD(P)-bd_dom_sf"/>
</dbReference>
<dbReference type="PIRSF" id="PIRSF000103">
    <property type="entry name" value="HIBADH"/>
    <property type="match status" value="1"/>
</dbReference>
<organism evidence="5 6">
    <name type="scientific">Asaia lannensis NBRC 102526</name>
    <dbReference type="NCBI Taxonomy" id="1307926"/>
    <lineage>
        <taxon>Bacteria</taxon>
        <taxon>Pseudomonadati</taxon>
        <taxon>Pseudomonadota</taxon>
        <taxon>Alphaproteobacteria</taxon>
        <taxon>Acetobacterales</taxon>
        <taxon>Acetobacteraceae</taxon>
        <taxon>Asaia</taxon>
    </lineage>
</organism>
<evidence type="ECO:0000313" key="5">
    <source>
        <dbReference type="EMBL" id="MCO6159803.1"/>
    </source>
</evidence>
<dbReference type="PROSITE" id="PS00895">
    <property type="entry name" value="3_HYDROXYISOBUT_DH"/>
    <property type="match status" value="1"/>
</dbReference>
<protein>
    <submittedName>
        <fullName evidence="5">NAD(P)-dependent oxidoreductase</fullName>
    </submittedName>
</protein>
<reference evidence="5 6" key="1">
    <citation type="submission" date="2022-06" db="EMBL/GenBank/DDBJ databases">
        <title>Whole-genome of Asaia lannensis strain LMG 27011T.</title>
        <authorList>
            <person name="Sombolestani A."/>
        </authorList>
    </citation>
    <scope>NUCLEOTIDE SEQUENCE [LARGE SCALE GENOMIC DNA]</scope>
    <source>
        <strain evidence="5 6">NBRC 102526</strain>
    </source>
</reference>
<evidence type="ECO:0000259" key="3">
    <source>
        <dbReference type="Pfam" id="PF03446"/>
    </source>
</evidence>
<dbReference type="Pfam" id="PF14833">
    <property type="entry name" value="NAD_binding_11"/>
    <property type="match status" value="1"/>
</dbReference>
<dbReference type="SUPFAM" id="SSF48179">
    <property type="entry name" value="6-phosphogluconate dehydrogenase C-terminal domain-like"/>
    <property type="match status" value="1"/>
</dbReference>
<name>A0ABT1CG05_9PROT</name>
<dbReference type="InterPro" id="IPR008927">
    <property type="entry name" value="6-PGluconate_DH-like_C_sf"/>
</dbReference>
<keyword evidence="6" id="KW-1185">Reference proteome</keyword>
<dbReference type="InterPro" id="IPR029154">
    <property type="entry name" value="HIBADH-like_NADP-bd"/>
</dbReference>